<dbReference type="SUPFAM" id="SSF53756">
    <property type="entry name" value="UDP-Glycosyltransferase/glycogen phosphorylase"/>
    <property type="match status" value="1"/>
</dbReference>
<keyword evidence="1" id="KW-0175">Coiled coil</keyword>
<dbReference type="Gene3D" id="3.90.550.10">
    <property type="entry name" value="Spore Coat Polysaccharide Biosynthesis Protein SpsA, Chain A"/>
    <property type="match status" value="1"/>
</dbReference>
<evidence type="ECO:0000313" key="5">
    <source>
        <dbReference type="EMBL" id="XAH73473.1"/>
    </source>
</evidence>
<protein>
    <submittedName>
        <fullName evidence="5">Methyltransferase domain-containing protein</fullName>
    </submittedName>
</protein>
<feature type="domain" description="Methyltransferase" evidence="4">
    <location>
        <begin position="293"/>
        <end position="404"/>
    </location>
</feature>
<dbReference type="Gene3D" id="3.40.50.150">
    <property type="entry name" value="Vaccinia Virus protein VP39"/>
    <property type="match status" value="2"/>
</dbReference>
<dbReference type="EMBL" id="CP146256">
    <property type="protein sequence ID" value="XAH73473.1"/>
    <property type="molecule type" value="Genomic_DNA"/>
</dbReference>
<dbReference type="PANTHER" id="PTHR43179">
    <property type="entry name" value="RHAMNOSYLTRANSFERASE WBBL"/>
    <property type="match status" value="1"/>
</dbReference>
<evidence type="ECO:0000259" key="4">
    <source>
        <dbReference type="Pfam" id="PF13847"/>
    </source>
</evidence>
<keyword evidence="6" id="KW-1185">Reference proteome</keyword>
<dbReference type="InterPro" id="IPR001173">
    <property type="entry name" value="Glyco_trans_2-like"/>
</dbReference>
<dbReference type="Pfam" id="PF13847">
    <property type="entry name" value="Methyltransf_31"/>
    <property type="match status" value="1"/>
</dbReference>
<dbReference type="CDD" id="cd04186">
    <property type="entry name" value="GT_2_like_c"/>
    <property type="match status" value="1"/>
</dbReference>
<evidence type="ECO:0000259" key="3">
    <source>
        <dbReference type="Pfam" id="PF08241"/>
    </source>
</evidence>
<keyword evidence="5" id="KW-0489">Methyltransferase</keyword>
<gene>
    <name evidence="5" type="ORF">V6984_18525</name>
</gene>
<accession>A0ABZ3ETD9</accession>
<evidence type="ECO:0000259" key="2">
    <source>
        <dbReference type="Pfam" id="PF00535"/>
    </source>
</evidence>
<dbReference type="GO" id="GO:0032259">
    <property type="term" value="P:methylation"/>
    <property type="evidence" value="ECO:0007669"/>
    <property type="project" value="UniProtKB-KW"/>
</dbReference>
<dbReference type="Pfam" id="PF13692">
    <property type="entry name" value="Glyco_trans_1_4"/>
    <property type="match status" value="1"/>
</dbReference>
<dbReference type="Pfam" id="PF08241">
    <property type="entry name" value="Methyltransf_11"/>
    <property type="match status" value="1"/>
</dbReference>
<proteinExistence type="predicted"/>
<keyword evidence="5" id="KW-0808">Transferase</keyword>
<dbReference type="CDD" id="cd03801">
    <property type="entry name" value="GT4_PimA-like"/>
    <property type="match status" value="1"/>
</dbReference>
<reference evidence="5 6" key="1">
    <citation type="submission" date="2024-02" db="EMBL/GenBank/DDBJ databases">
        <title>Bacterial strain from lacustrine sediment.</title>
        <authorList>
            <person name="Petit C."/>
            <person name="Fadhlaoui K."/>
        </authorList>
    </citation>
    <scope>NUCLEOTIDE SEQUENCE [LARGE SCALE GENOMIC DNA]</scope>
    <source>
        <strain evidence="5 6">IPX-CK</strain>
    </source>
</reference>
<dbReference type="CDD" id="cd02440">
    <property type="entry name" value="AdoMet_MTases"/>
    <property type="match status" value="2"/>
</dbReference>
<dbReference type="InterPro" id="IPR013216">
    <property type="entry name" value="Methyltransf_11"/>
</dbReference>
<organism evidence="5 6">
    <name type="scientific">Kineothrix sedimenti</name>
    <dbReference type="NCBI Taxonomy" id="3123317"/>
    <lineage>
        <taxon>Bacteria</taxon>
        <taxon>Bacillati</taxon>
        <taxon>Bacillota</taxon>
        <taxon>Clostridia</taxon>
        <taxon>Lachnospirales</taxon>
        <taxon>Lachnospiraceae</taxon>
        <taxon>Kineothrix</taxon>
    </lineage>
</organism>
<dbReference type="InterPro" id="IPR025714">
    <property type="entry name" value="Methyltranfer_dom"/>
</dbReference>
<evidence type="ECO:0000256" key="1">
    <source>
        <dbReference type="SAM" id="Coils"/>
    </source>
</evidence>
<feature type="coiled-coil region" evidence="1">
    <location>
        <begin position="507"/>
        <end position="555"/>
    </location>
</feature>
<dbReference type="InterPro" id="IPR029063">
    <property type="entry name" value="SAM-dependent_MTases_sf"/>
</dbReference>
<dbReference type="RefSeq" id="WP_342757077.1">
    <property type="nucleotide sequence ID" value="NZ_CP146256.1"/>
</dbReference>
<dbReference type="PANTHER" id="PTHR43179:SF7">
    <property type="entry name" value="RHAMNOSYLTRANSFERASE WBBL"/>
    <property type="match status" value="1"/>
</dbReference>
<feature type="domain" description="Glycosyltransferase 2-like" evidence="2">
    <location>
        <begin position="733"/>
        <end position="903"/>
    </location>
</feature>
<dbReference type="Proteomes" id="UP001451571">
    <property type="component" value="Chromosome"/>
</dbReference>
<name>A0ABZ3ETD9_9FIRM</name>
<dbReference type="Pfam" id="PF00535">
    <property type="entry name" value="Glycos_transf_2"/>
    <property type="match status" value="1"/>
</dbReference>
<dbReference type="SUPFAM" id="SSF53335">
    <property type="entry name" value="S-adenosyl-L-methionine-dependent methyltransferases"/>
    <property type="match status" value="2"/>
</dbReference>
<sequence>MIIAREVCQICGMLTEFKAEDEVVLLREATCVHCGASLRNSDVAGEVIAYIRGENTGLKNQKEKLDKYRILNTCSSGYIHNALKGCEGYTCCEYFSQVPSGSIYNDVLCVDLCNIPFDENTFDIVISEDVLEHICDFEKAMSEILRVLKVGGKHIFTVPLHEGRKTIGRQDKEKVYHGDPIHEEGCLVVTDWGDDIGIILESFGYSVDIQKKHVFYTEKEITDVDKSYDEYLRKKKSMDKYFKYNSVVIAAQKGTEDSIESLFTGERFVPGIRDVQLEIEHYQRYESVQELVRHKTVLDAACGEGYGSNILASTAEKVIGLDISDEAVERAKIKYGDTANLSFVIGSIAELPLEDNSVDIIVSFETIEHVAEELQVGFLREIGRVLKKDGILVMSTPNKEIYSDLYNFKNEFHIKEFYKDEFIRFLGTKFENIKLYNQYFEVASFIDSVEDKDDKVKYFKNTEKYLREGKYFIALASNGDLSNSCISSVFMNEDTEYDKKIARIFQLQEAEEVRNKHLRQLDDEINAKNEYILQLQKEQEQCNALEIEYKKMQKESELIWEKKQEEWENKLLKANKADEEKSNLEHEVVLRGEHILKLDKEIAELREYRALAERELNSRSYKMALKLRNLSFKILPKNSNRRFLFGVLLKTLRHPRTMYRTFKSLKFNILCENLKANGMEGVRLYFRNIEERESSSIFPCKDTAIQVESIEEKKRLSDYEKLQFPKNDNPEVSIVIPVYNEFEYTYGCLKSILNNSGNVSYEIIIADDNSTDFTSQIEEVVSNIRKITSQDNLRFLLNCNKAAKVARGKYIVFLNNDTQVQDNWLKPLLGIMKTDCKVGLVGPKLIYQNGWLQEAGGIVWKDASAWNFGNRTNPEQADYNYLKEVDFISGACIMIRKELWEKIGGFDEQFAPAYYEDVDLAFEVRKHDFKVIYQPLSSVVHFEGISNGTSLSAGQKAYQLVNKEKFYRKWEKVLEKENYPNGESVFLAKDRSRFKKHILVVDHYVPHFDKDAGGRGTFMYLKLFVEMGMHVTFIGDNFYKHEPYTTILNQEGIEILYGEYYLNNCEHWLKENGKYFDYVYLQRPHISVKYIDLVKKYTNAKVIYYDVDLCHVRELRQYEITKEEALLESAARWKEIEFGLIEKADVIHVVGSYEEQYLKEIFPEKPIRNIPLYIYSDIKRDVDKDFANRKNILFVGGFGHPPNEDAVLWFARDIFPRILKKYPDIIWYIVGAKPPKTVQDLASVNIIIKGFVSDEELQKLYKECRIDVVPLRYGAGVKGKVLEAIYNQIPLVTTSIGAEGLSTNEEAFWVEDDAEKIASLIIDVYEDFEALKIKSDNSNLFIENHFLDKHAKEILKLDMS</sequence>
<dbReference type="SUPFAM" id="SSF53448">
    <property type="entry name" value="Nucleotide-diphospho-sugar transferases"/>
    <property type="match status" value="1"/>
</dbReference>
<feature type="domain" description="Methyltransferase type 11" evidence="3">
    <location>
        <begin position="106"/>
        <end position="156"/>
    </location>
</feature>
<dbReference type="GO" id="GO:0008168">
    <property type="term" value="F:methyltransferase activity"/>
    <property type="evidence" value="ECO:0007669"/>
    <property type="project" value="UniProtKB-KW"/>
</dbReference>
<evidence type="ECO:0000313" key="6">
    <source>
        <dbReference type="Proteomes" id="UP001451571"/>
    </source>
</evidence>
<dbReference type="Gene3D" id="3.40.50.2000">
    <property type="entry name" value="Glycogen Phosphorylase B"/>
    <property type="match status" value="1"/>
</dbReference>
<dbReference type="InterPro" id="IPR029044">
    <property type="entry name" value="Nucleotide-diphossugar_trans"/>
</dbReference>